<proteinExistence type="predicted"/>
<dbReference type="Pfam" id="PF04341">
    <property type="entry name" value="DUF485"/>
    <property type="match status" value="1"/>
</dbReference>
<dbReference type="Proteomes" id="UP001500449">
    <property type="component" value="Unassembled WGS sequence"/>
</dbReference>
<dbReference type="EMBL" id="BAAAQK010000009">
    <property type="protein sequence ID" value="GAA1851872.1"/>
    <property type="molecule type" value="Genomic_DNA"/>
</dbReference>
<keyword evidence="1" id="KW-0812">Transmembrane</keyword>
<dbReference type="InterPro" id="IPR007436">
    <property type="entry name" value="DUF485"/>
</dbReference>
<protein>
    <recommendedName>
        <fullName evidence="4">DUF485 domain-containing protein</fullName>
    </recommendedName>
</protein>
<gene>
    <name evidence="2" type="ORF">GCM10009836_34850</name>
</gene>
<comment type="caution">
    <text evidence="2">The sequence shown here is derived from an EMBL/GenBank/DDBJ whole genome shotgun (WGS) entry which is preliminary data.</text>
</comment>
<sequence>MPHLELRIMDDAHGASGTTARGVEASPELESHAAALARARLRFAVPVCLLSFGGFLVITALAGFTSVLDAPVAGPLNWLFLLILLSFPAVGLCAWLYHRHAVRWDARTAEIIARTGESS</sequence>
<evidence type="ECO:0000313" key="2">
    <source>
        <dbReference type="EMBL" id="GAA1851872.1"/>
    </source>
</evidence>
<keyword evidence="1" id="KW-1133">Transmembrane helix</keyword>
<name>A0ABN2N6L5_9PSEU</name>
<evidence type="ECO:0008006" key="4">
    <source>
        <dbReference type="Google" id="ProtNLM"/>
    </source>
</evidence>
<organism evidence="2 3">
    <name type="scientific">Pseudonocardia ailaonensis</name>
    <dbReference type="NCBI Taxonomy" id="367279"/>
    <lineage>
        <taxon>Bacteria</taxon>
        <taxon>Bacillati</taxon>
        <taxon>Actinomycetota</taxon>
        <taxon>Actinomycetes</taxon>
        <taxon>Pseudonocardiales</taxon>
        <taxon>Pseudonocardiaceae</taxon>
        <taxon>Pseudonocardia</taxon>
    </lineage>
</organism>
<evidence type="ECO:0000256" key="1">
    <source>
        <dbReference type="SAM" id="Phobius"/>
    </source>
</evidence>
<evidence type="ECO:0000313" key="3">
    <source>
        <dbReference type="Proteomes" id="UP001500449"/>
    </source>
</evidence>
<keyword evidence="1" id="KW-0472">Membrane</keyword>
<keyword evidence="3" id="KW-1185">Reference proteome</keyword>
<feature type="transmembrane region" description="Helical" evidence="1">
    <location>
        <begin position="43"/>
        <end position="64"/>
    </location>
</feature>
<accession>A0ABN2N6L5</accession>
<reference evidence="2 3" key="1">
    <citation type="journal article" date="2019" name="Int. J. Syst. Evol. Microbiol.">
        <title>The Global Catalogue of Microorganisms (GCM) 10K type strain sequencing project: providing services to taxonomists for standard genome sequencing and annotation.</title>
        <authorList>
            <consortium name="The Broad Institute Genomics Platform"/>
            <consortium name="The Broad Institute Genome Sequencing Center for Infectious Disease"/>
            <person name="Wu L."/>
            <person name="Ma J."/>
        </authorList>
    </citation>
    <scope>NUCLEOTIDE SEQUENCE [LARGE SCALE GENOMIC DNA]</scope>
    <source>
        <strain evidence="2 3">JCM 16009</strain>
    </source>
</reference>
<feature type="transmembrane region" description="Helical" evidence="1">
    <location>
        <begin position="76"/>
        <end position="97"/>
    </location>
</feature>